<dbReference type="Proteomes" id="UP000598820">
    <property type="component" value="Unassembled WGS sequence"/>
</dbReference>
<evidence type="ECO:0008006" key="3">
    <source>
        <dbReference type="Google" id="ProtNLM"/>
    </source>
</evidence>
<dbReference type="EMBL" id="JACWZY010000062">
    <property type="protein sequence ID" value="MBD2705613.1"/>
    <property type="molecule type" value="Genomic_DNA"/>
</dbReference>
<gene>
    <name evidence="1" type="ORF">IC229_33705</name>
</gene>
<comment type="caution">
    <text evidence="1">The sequence shown here is derived from an EMBL/GenBank/DDBJ whole genome shotgun (WGS) entry which is preliminary data.</text>
</comment>
<keyword evidence="2" id="KW-1185">Reference proteome</keyword>
<name>A0A927AW94_9BACT</name>
<dbReference type="RefSeq" id="WP_190893224.1">
    <property type="nucleotide sequence ID" value="NZ_JACWZY010000062.1"/>
</dbReference>
<sequence>MIGVPIRALALEQAGITDLVAERISSIRFVQSDELPAIMYSTDDMKPVACRSSHNEYEGRVELSILATHPQQIEDLITALRLTFDRFEGISAGWHLRFSNGTEGPDDQDEDLKAYYKRIDYNVHAQKL</sequence>
<evidence type="ECO:0000313" key="1">
    <source>
        <dbReference type="EMBL" id="MBD2705613.1"/>
    </source>
</evidence>
<organism evidence="1 2">
    <name type="scientific">Spirosoma profusum</name>
    <dbReference type="NCBI Taxonomy" id="2771354"/>
    <lineage>
        <taxon>Bacteria</taxon>
        <taxon>Pseudomonadati</taxon>
        <taxon>Bacteroidota</taxon>
        <taxon>Cytophagia</taxon>
        <taxon>Cytophagales</taxon>
        <taxon>Cytophagaceae</taxon>
        <taxon>Spirosoma</taxon>
    </lineage>
</organism>
<reference evidence="1" key="1">
    <citation type="submission" date="2020-09" db="EMBL/GenBank/DDBJ databases">
        <authorList>
            <person name="Kim M.K."/>
        </authorList>
    </citation>
    <scope>NUCLEOTIDE SEQUENCE</scope>
    <source>
        <strain evidence="1">BT702</strain>
    </source>
</reference>
<protein>
    <recommendedName>
        <fullName evidence="3">DUF3168 domain-containing protein</fullName>
    </recommendedName>
</protein>
<dbReference type="AlphaFoldDB" id="A0A927AW94"/>
<accession>A0A927AW94</accession>
<evidence type="ECO:0000313" key="2">
    <source>
        <dbReference type="Proteomes" id="UP000598820"/>
    </source>
</evidence>
<proteinExistence type="predicted"/>